<evidence type="ECO:0000313" key="1">
    <source>
        <dbReference type="EMBL" id="TFJ87634.1"/>
    </source>
</evidence>
<protein>
    <submittedName>
        <fullName evidence="1">Uncharacterized protein</fullName>
    </submittedName>
</protein>
<dbReference type="AlphaFoldDB" id="A0A4D9D9E1"/>
<dbReference type="OrthoDB" id="523796at2759"/>
<accession>A0A4D9D9E1</accession>
<reference evidence="1 2" key="1">
    <citation type="submission" date="2019-01" db="EMBL/GenBank/DDBJ databases">
        <title>Nuclear Genome Assembly of the Microalgal Biofuel strain Nannochloropsis salina CCMP1776.</title>
        <authorList>
            <person name="Hovde B."/>
        </authorList>
    </citation>
    <scope>NUCLEOTIDE SEQUENCE [LARGE SCALE GENOMIC DNA]</scope>
    <source>
        <strain evidence="1 2">CCMP1776</strain>
    </source>
</reference>
<keyword evidence="2" id="KW-1185">Reference proteome</keyword>
<gene>
    <name evidence="1" type="ORF">NSK_000985</name>
</gene>
<dbReference type="Proteomes" id="UP000355283">
    <property type="component" value="Unassembled WGS sequence"/>
</dbReference>
<evidence type="ECO:0000313" key="2">
    <source>
        <dbReference type="Proteomes" id="UP000355283"/>
    </source>
</evidence>
<comment type="caution">
    <text evidence="1">The sequence shown here is derived from an EMBL/GenBank/DDBJ whole genome shotgun (WGS) entry which is preliminary data.</text>
</comment>
<sequence>MTLGTGLVGASFGIFVKLASNSMRKIPLRREPWDYPIFMLVGAWVGYKYVALEESLRERVNEKRAILDKEPVHLGGVLTTIKEAAE</sequence>
<organism evidence="1 2">
    <name type="scientific">Nannochloropsis salina CCMP1776</name>
    <dbReference type="NCBI Taxonomy" id="1027361"/>
    <lineage>
        <taxon>Eukaryota</taxon>
        <taxon>Sar</taxon>
        <taxon>Stramenopiles</taxon>
        <taxon>Ochrophyta</taxon>
        <taxon>Eustigmatophyceae</taxon>
        <taxon>Eustigmatales</taxon>
        <taxon>Monodopsidaceae</taxon>
        <taxon>Microchloropsis</taxon>
        <taxon>Microchloropsis salina</taxon>
    </lineage>
</organism>
<proteinExistence type="predicted"/>
<name>A0A4D9D9E1_9STRA</name>
<dbReference type="EMBL" id="SDOX01000005">
    <property type="protein sequence ID" value="TFJ87634.1"/>
    <property type="molecule type" value="Genomic_DNA"/>
</dbReference>